<keyword evidence="3 5" id="KW-0732">Signal</keyword>
<keyword evidence="4" id="KW-1015">Disulfide bond</keyword>
<feature type="domain" description="CFEM" evidence="6">
    <location>
        <begin position="27"/>
        <end position="87"/>
    </location>
</feature>
<dbReference type="InterPro" id="IPR008427">
    <property type="entry name" value="Extracellular_membr_CFEM_dom"/>
</dbReference>
<comment type="subcellular location">
    <subcellularLocation>
        <location evidence="1">Secreted</location>
    </subcellularLocation>
</comment>
<evidence type="ECO:0000259" key="6">
    <source>
        <dbReference type="Pfam" id="PF05730"/>
    </source>
</evidence>
<feature type="signal peptide" evidence="5">
    <location>
        <begin position="1"/>
        <end position="18"/>
    </location>
</feature>
<dbReference type="EMBL" id="KL198025">
    <property type="protein sequence ID" value="KDQ17108.1"/>
    <property type="molecule type" value="Genomic_DNA"/>
</dbReference>
<dbReference type="AlphaFoldDB" id="A0A067MMV3"/>
<evidence type="ECO:0000256" key="1">
    <source>
        <dbReference type="ARBA" id="ARBA00004613"/>
    </source>
</evidence>
<dbReference type="InParanoid" id="A0A067MMV3"/>
<dbReference type="Proteomes" id="UP000027195">
    <property type="component" value="Unassembled WGS sequence"/>
</dbReference>
<reference evidence="8" key="1">
    <citation type="journal article" date="2014" name="Proc. Natl. Acad. Sci. U.S.A.">
        <title>Extensive sampling of basidiomycete genomes demonstrates inadequacy of the white-rot/brown-rot paradigm for wood decay fungi.</title>
        <authorList>
            <person name="Riley R."/>
            <person name="Salamov A.A."/>
            <person name="Brown D.W."/>
            <person name="Nagy L.G."/>
            <person name="Floudas D."/>
            <person name="Held B.W."/>
            <person name="Levasseur A."/>
            <person name="Lombard V."/>
            <person name="Morin E."/>
            <person name="Otillar R."/>
            <person name="Lindquist E.A."/>
            <person name="Sun H."/>
            <person name="LaButti K.M."/>
            <person name="Schmutz J."/>
            <person name="Jabbour D."/>
            <person name="Luo H."/>
            <person name="Baker S.E."/>
            <person name="Pisabarro A.G."/>
            <person name="Walton J.D."/>
            <person name="Blanchette R.A."/>
            <person name="Henrissat B."/>
            <person name="Martin F."/>
            <person name="Cullen D."/>
            <person name="Hibbett D.S."/>
            <person name="Grigoriev I.V."/>
        </authorList>
    </citation>
    <scope>NUCLEOTIDE SEQUENCE [LARGE SCALE GENOMIC DNA]</scope>
    <source>
        <strain evidence="8">FD-172 SS1</strain>
    </source>
</reference>
<dbReference type="HOGENOM" id="CLU_2359425_0_0_1"/>
<sequence length="96" mass="10822">MRAATLAVFLYALSASAATTPSRRQYLPDCIERCFETTFYKCEKTHELLAECWCKGDVPEKAYQCVEKECKSPELAEAKKYVEDFCKILEPSGAPA</sequence>
<proteinExistence type="predicted"/>
<name>A0A067MMV3_BOTB1</name>
<keyword evidence="2" id="KW-0964">Secreted</keyword>
<protein>
    <recommendedName>
        <fullName evidence="6">CFEM domain-containing protein</fullName>
    </recommendedName>
</protein>
<evidence type="ECO:0000313" key="8">
    <source>
        <dbReference type="Proteomes" id="UP000027195"/>
    </source>
</evidence>
<accession>A0A067MMV3</accession>
<organism evidence="7 8">
    <name type="scientific">Botryobasidium botryosum (strain FD-172 SS1)</name>
    <dbReference type="NCBI Taxonomy" id="930990"/>
    <lineage>
        <taxon>Eukaryota</taxon>
        <taxon>Fungi</taxon>
        <taxon>Dikarya</taxon>
        <taxon>Basidiomycota</taxon>
        <taxon>Agaricomycotina</taxon>
        <taxon>Agaricomycetes</taxon>
        <taxon>Cantharellales</taxon>
        <taxon>Botryobasidiaceae</taxon>
        <taxon>Botryobasidium</taxon>
    </lineage>
</organism>
<dbReference type="Pfam" id="PF05730">
    <property type="entry name" value="CFEM"/>
    <property type="match status" value="1"/>
</dbReference>
<feature type="chain" id="PRO_5001641409" description="CFEM domain-containing protein" evidence="5">
    <location>
        <begin position="19"/>
        <end position="96"/>
    </location>
</feature>
<gene>
    <name evidence="7" type="ORF">BOTBODRAFT_144379</name>
</gene>
<evidence type="ECO:0000256" key="3">
    <source>
        <dbReference type="ARBA" id="ARBA00022729"/>
    </source>
</evidence>
<evidence type="ECO:0000256" key="2">
    <source>
        <dbReference type="ARBA" id="ARBA00022525"/>
    </source>
</evidence>
<evidence type="ECO:0000256" key="5">
    <source>
        <dbReference type="SAM" id="SignalP"/>
    </source>
</evidence>
<keyword evidence="8" id="KW-1185">Reference proteome</keyword>
<evidence type="ECO:0000313" key="7">
    <source>
        <dbReference type="EMBL" id="KDQ17108.1"/>
    </source>
</evidence>
<dbReference type="GO" id="GO:0005576">
    <property type="term" value="C:extracellular region"/>
    <property type="evidence" value="ECO:0007669"/>
    <property type="project" value="UniProtKB-SubCell"/>
</dbReference>
<evidence type="ECO:0000256" key="4">
    <source>
        <dbReference type="ARBA" id="ARBA00023157"/>
    </source>
</evidence>